<reference evidence="2" key="1">
    <citation type="submission" date="2020-03" db="EMBL/GenBank/DDBJ databases">
        <title>Draft sequencing of Paenibacilllus sp. S3N08.</title>
        <authorList>
            <person name="Kim D.-U."/>
        </authorList>
    </citation>
    <scope>NUCLEOTIDE SEQUENCE</scope>
    <source>
        <strain evidence="2">S3N08</strain>
    </source>
</reference>
<protein>
    <submittedName>
        <fullName evidence="2">Uncharacterized protein</fullName>
    </submittedName>
</protein>
<keyword evidence="1" id="KW-0812">Transmembrane</keyword>
<evidence type="ECO:0000313" key="3">
    <source>
        <dbReference type="Proteomes" id="UP001165962"/>
    </source>
</evidence>
<name>A0ABX0JGF8_9BACL</name>
<keyword evidence="1" id="KW-1133">Transmembrane helix</keyword>
<proteinExistence type="predicted"/>
<dbReference type="EMBL" id="JAAOIW010000043">
    <property type="protein sequence ID" value="NHN35564.1"/>
    <property type="molecule type" value="Genomic_DNA"/>
</dbReference>
<dbReference type="RefSeq" id="WP_166158659.1">
    <property type="nucleotide sequence ID" value="NZ_JAAOIW010000043.1"/>
</dbReference>
<evidence type="ECO:0000256" key="1">
    <source>
        <dbReference type="SAM" id="Phobius"/>
    </source>
</evidence>
<gene>
    <name evidence="2" type="ORF">G9U52_38415</name>
</gene>
<keyword evidence="3" id="KW-1185">Reference proteome</keyword>
<organism evidence="2 3">
    <name type="scientific">Paenibacillus agricola</name>
    <dbReference type="NCBI Taxonomy" id="2716264"/>
    <lineage>
        <taxon>Bacteria</taxon>
        <taxon>Bacillati</taxon>
        <taxon>Bacillota</taxon>
        <taxon>Bacilli</taxon>
        <taxon>Bacillales</taxon>
        <taxon>Paenibacillaceae</taxon>
        <taxon>Paenibacillus</taxon>
    </lineage>
</organism>
<evidence type="ECO:0000313" key="2">
    <source>
        <dbReference type="EMBL" id="NHN35564.1"/>
    </source>
</evidence>
<accession>A0ABX0JGF8</accession>
<dbReference type="Proteomes" id="UP001165962">
    <property type="component" value="Unassembled WGS sequence"/>
</dbReference>
<feature type="transmembrane region" description="Helical" evidence="1">
    <location>
        <begin position="22"/>
        <end position="42"/>
    </location>
</feature>
<keyword evidence="1" id="KW-0472">Membrane</keyword>
<comment type="caution">
    <text evidence="2">The sequence shown here is derived from an EMBL/GenBank/DDBJ whole genome shotgun (WGS) entry which is preliminary data.</text>
</comment>
<sequence length="54" mass="5943">MDDAQYIVAGAAPYLTYIGGPMLLFCSVAFADSMVGFVIDLMRQARIDGRKRRA</sequence>